<evidence type="ECO:0000313" key="2">
    <source>
        <dbReference type="EMBL" id="NGO71626.1"/>
    </source>
</evidence>
<sequence length="270" mass="29504">MRELEYEETVAAPARHLFDLVADVVAAPQYVATHLHAEIVRTQSPERDLVARWVIDGGAARGWRLWRTRDTGGLVITFEHETPKPPLSGMRGEWRFEEQPDGGTRVRVRHAFDLAPGTDPSAAAKVAELLDGNVPRQVAEFAELAGRIGTLRRNTVVSDRAVRSAVPRGELAACAAGAVADDARWARVEPAEGRLVFKRHTGLEPELHSSTGEFRLVPEDGGTTVRLRRAVTLAGPASEERRRAARARLDAEVREQLADLARTGVAAVTP</sequence>
<dbReference type="InterPro" id="IPR005031">
    <property type="entry name" value="COQ10_START"/>
</dbReference>
<dbReference type="SUPFAM" id="SSF55961">
    <property type="entry name" value="Bet v1-like"/>
    <property type="match status" value="2"/>
</dbReference>
<dbReference type="RefSeq" id="WP_165301256.1">
    <property type="nucleotide sequence ID" value="NZ_JAAKZZ010000328.1"/>
</dbReference>
<proteinExistence type="predicted"/>
<evidence type="ECO:0000313" key="3">
    <source>
        <dbReference type="Proteomes" id="UP000477722"/>
    </source>
</evidence>
<dbReference type="InterPro" id="IPR023393">
    <property type="entry name" value="START-like_dom_sf"/>
</dbReference>
<evidence type="ECO:0000259" key="1">
    <source>
        <dbReference type="Pfam" id="PF03364"/>
    </source>
</evidence>
<dbReference type="EMBL" id="JAAKZZ010000328">
    <property type="protein sequence ID" value="NGO71626.1"/>
    <property type="molecule type" value="Genomic_DNA"/>
</dbReference>
<gene>
    <name evidence="2" type="ORF">G5C65_25400</name>
</gene>
<dbReference type="Pfam" id="PF03364">
    <property type="entry name" value="Polyketide_cyc"/>
    <property type="match status" value="1"/>
</dbReference>
<feature type="domain" description="Coenzyme Q-binding protein COQ10 START" evidence="1">
    <location>
        <begin position="10"/>
        <end position="122"/>
    </location>
</feature>
<dbReference type="Proteomes" id="UP000477722">
    <property type="component" value="Unassembled WGS sequence"/>
</dbReference>
<keyword evidence="3" id="KW-1185">Reference proteome</keyword>
<comment type="caution">
    <text evidence="2">The sequence shown here is derived from an EMBL/GenBank/DDBJ whole genome shotgun (WGS) entry which is preliminary data.</text>
</comment>
<protein>
    <recommendedName>
        <fullName evidence="1">Coenzyme Q-binding protein COQ10 START domain-containing protein</fullName>
    </recommendedName>
</protein>
<accession>A0A6G4X255</accession>
<dbReference type="Gene3D" id="3.30.530.20">
    <property type="match status" value="2"/>
</dbReference>
<name>A0A6G4X255_9ACTN</name>
<organism evidence="2 3">
    <name type="scientific">Streptomyces boncukensis</name>
    <dbReference type="NCBI Taxonomy" id="2711219"/>
    <lineage>
        <taxon>Bacteria</taxon>
        <taxon>Bacillati</taxon>
        <taxon>Actinomycetota</taxon>
        <taxon>Actinomycetes</taxon>
        <taxon>Kitasatosporales</taxon>
        <taxon>Streptomycetaceae</taxon>
        <taxon>Streptomyces</taxon>
    </lineage>
</organism>
<dbReference type="AlphaFoldDB" id="A0A6G4X255"/>
<reference evidence="2 3" key="1">
    <citation type="submission" date="2020-02" db="EMBL/GenBank/DDBJ databases">
        <title>Whole-genome analyses of novel actinobacteria.</title>
        <authorList>
            <person name="Sahin N."/>
            <person name="Tatar D."/>
        </authorList>
    </citation>
    <scope>NUCLEOTIDE SEQUENCE [LARGE SCALE GENOMIC DNA]</scope>
    <source>
        <strain evidence="2 3">SB3404</strain>
    </source>
</reference>